<reference evidence="2 4" key="2">
    <citation type="submission" date="2018-06" db="EMBL/GenBank/DDBJ databases">
        <authorList>
            <consortium name="Pathogen Informatics"/>
            <person name="Doyle S."/>
        </authorList>
    </citation>
    <scope>NUCLEOTIDE SEQUENCE [LARGE SCALE GENOMIC DNA]</scope>
    <source>
        <strain evidence="2 4">NCTC13492</strain>
    </source>
</reference>
<dbReference type="EMBL" id="UAWB01000002">
    <property type="protein sequence ID" value="SQB27931.1"/>
    <property type="molecule type" value="Genomic_DNA"/>
</dbReference>
<proteinExistence type="predicted"/>
<reference evidence="1 3" key="1">
    <citation type="submission" date="2016-10" db="EMBL/GenBank/DDBJ databases">
        <authorList>
            <person name="Varghese N."/>
            <person name="Submissions S."/>
        </authorList>
    </citation>
    <scope>NUCLEOTIDE SEQUENCE [LARGE SCALE GENOMIC DNA]</scope>
    <source>
        <strain evidence="1 3">DSM 19299</strain>
    </source>
</reference>
<protein>
    <submittedName>
        <fullName evidence="2">Uncharacterized protein</fullName>
    </submittedName>
</protein>
<evidence type="ECO:0000313" key="1">
    <source>
        <dbReference type="EMBL" id="SDJ11570.1"/>
    </source>
</evidence>
<organism evidence="2 4">
    <name type="scientific">Chryseobacterium jejuense</name>
    <dbReference type="NCBI Taxonomy" id="445960"/>
    <lineage>
        <taxon>Bacteria</taxon>
        <taxon>Pseudomonadati</taxon>
        <taxon>Bacteroidota</taxon>
        <taxon>Flavobacteriia</taxon>
        <taxon>Flavobacteriales</taxon>
        <taxon>Weeksellaceae</taxon>
        <taxon>Chryseobacterium group</taxon>
        <taxon>Chryseobacterium</taxon>
    </lineage>
</organism>
<accession>A0A2X2VQK3</accession>
<name>A0A2X2VQK3_CHRJE</name>
<sequence length="199" mass="22983">MLTDSENNMMNQHFSLHLFGGRRFFLLIFLLVNFQIVQAVCKHNEISSSNSDPSSTALFISEGTVVSGIEQIYASTPKREKIKKNFKRKNFTTSNKRKSKKEKIFSQRVENSHKAVSIFIRNTPSEKSLLAISDNDKQIVRPNQHTMKFFLLGFENKTPALVSLLDIFLKKTHKDQWFSNLIVFQSFNRPPPFLKRAAI</sequence>
<evidence type="ECO:0000313" key="2">
    <source>
        <dbReference type="EMBL" id="SQB27931.1"/>
    </source>
</evidence>
<evidence type="ECO:0000313" key="4">
    <source>
        <dbReference type="Proteomes" id="UP000251670"/>
    </source>
</evidence>
<keyword evidence="3" id="KW-1185">Reference proteome</keyword>
<dbReference type="Proteomes" id="UP000199426">
    <property type="component" value="Unassembled WGS sequence"/>
</dbReference>
<dbReference type="AlphaFoldDB" id="A0A2X2VQK3"/>
<evidence type="ECO:0000313" key="3">
    <source>
        <dbReference type="Proteomes" id="UP000199426"/>
    </source>
</evidence>
<gene>
    <name evidence="2" type="ORF">NCTC13492_01514</name>
    <name evidence="1" type="ORF">SAMN05421542_2696</name>
</gene>
<dbReference type="EMBL" id="FNEG01000004">
    <property type="protein sequence ID" value="SDJ11570.1"/>
    <property type="molecule type" value="Genomic_DNA"/>
</dbReference>
<dbReference type="Proteomes" id="UP000251670">
    <property type="component" value="Unassembled WGS sequence"/>
</dbReference>